<evidence type="ECO:0000313" key="1">
    <source>
        <dbReference type="EMBL" id="PWK16057.1"/>
    </source>
</evidence>
<evidence type="ECO:0000313" key="2">
    <source>
        <dbReference type="Proteomes" id="UP000245634"/>
    </source>
</evidence>
<evidence type="ECO:0008006" key="3">
    <source>
        <dbReference type="Google" id="ProtNLM"/>
    </source>
</evidence>
<keyword evidence="2" id="KW-1185">Reference proteome</keyword>
<dbReference type="EMBL" id="QGGL01000002">
    <property type="protein sequence ID" value="PWK16057.1"/>
    <property type="molecule type" value="Genomic_DNA"/>
</dbReference>
<dbReference type="OrthoDB" id="9815316at2"/>
<gene>
    <name evidence="1" type="ORF">C7459_102304</name>
</gene>
<dbReference type="Proteomes" id="UP000245634">
    <property type="component" value="Unassembled WGS sequence"/>
</dbReference>
<sequence>MIGALGDVVFVASADTIRTIEDFKRSSSGRWATHEVLGKKPVSEYVGPNLDTVSFSVRFDVLYGMNPREELNRLLEMQRSGAVVPLVIGGKALGVNKWCVTSLEQDWTSIDNEGRLLVAKASITLTEYA</sequence>
<protein>
    <recommendedName>
        <fullName evidence="3">GpU protein</fullName>
    </recommendedName>
</protein>
<reference evidence="1 2" key="1">
    <citation type="submission" date="2018-05" db="EMBL/GenBank/DDBJ databases">
        <title>Genomic Encyclopedia of Type Strains, Phase IV (KMG-IV): sequencing the most valuable type-strain genomes for metagenomic binning, comparative biology and taxonomic classification.</title>
        <authorList>
            <person name="Goeker M."/>
        </authorList>
    </citation>
    <scope>NUCLEOTIDE SEQUENCE [LARGE SCALE GENOMIC DNA]</scope>
    <source>
        <strain evidence="1 2">DSM 18773</strain>
    </source>
</reference>
<name>A0A316DCY9_9BACL</name>
<comment type="caution">
    <text evidence="1">The sequence shown here is derived from an EMBL/GenBank/DDBJ whole genome shotgun (WGS) entry which is preliminary data.</text>
</comment>
<dbReference type="RefSeq" id="WP_109686475.1">
    <property type="nucleotide sequence ID" value="NZ_QGGL01000002.1"/>
</dbReference>
<proteinExistence type="predicted"/>
<dbReference type="Pfam" id="PF06995">
    <property type="entry name" value="Phage_P2_GpU"/>
    <property type="match status" value="1"/>
</dbReference>
<dbReference type="AlphaFoldDB" id="A0A316DCY9"/>
<dbReference type="InterPro" id="IPR009734">
    <property type="entry name" value="Myoviridae_GpU"/>
</dbReference>
<organism evidence="1 2">
    <name type="scientific">Tumebacillus permanentifrigoris</name>
    <dbReference type="NCBI Taxonomy" id="378543"/>
    <lineage>
        <taxon>Bacteria</taxon>
        <taxon>Bacillati</taxon>
        <taxon>Bacillota</taxon>
        <taxon>Bacilli</taxon>
        <taxon>Bacillales</taxon>
        <taxon>Alicyclobacillaceae</taxon>
        <taxon>Tumebacillus</taxon>
    </lineage>
</organism>
<accession>A0A316DCY9</accession>